<dbReference type="AlphaFoldDB" id="A0A0P6JG49"/>
<feature type="compositionally biased region" description="Basic residues" evidence="1">
    <location>
        <begin position="13"/>
        <end position="23"/>
    </location>
</feature>
<dbReference type="EMBL" id="GEBF01000255">
    <property type="protein sequence ID" value="JAO03378.1"/>
    <property type="molecule type" value="Transcribed_RNA"/>
</dbReference>
<evidence type="ECO:0000313" key="2">
    <source>
        <dbReference type="EMBL" id="JAO03378.1"/>
    </source>
</evidence>
<name>A0A0P6JG49_HETGA</name>
<reference evidence="2" key="1">
    <citation type="submission" date="2015-10" db="EMBL/GenBank/DDBJ databases">
        <title>FRAMA: From RNA-seq data to annotated mRNA assemblies.</title>
        <authorList>
            <person name="Bens M."/>
            <person name="Sahm A."/>
            <person name="Jahn N."/>
            <person name="Morhart M."/>
            <person name="Holtze S."/>
            <person name="Hildebrandt T.B."/>
            <person name="Platzer M."/>
            <person name="Szafranski K."/>
        </authorList>
    </citation>
    <scope>NUCLEOTIDE SEQUENCE</scope>
    <source>
        <tissue evidence="2">Skin</tissue>
    </source>
</reference>
<organism evidence="2">
    <name type="scientific">Heterocephalus glaber</name>
    <name type="common">Naked mole rat</name>
    <dbReference type="NCBI Taxonomy" id="10181"/>
    <lineage>
        <taxon>Eukaryota</taxon>
        <taxon>Metazoa</taxon>
        <taxon>Chordata</taxon>
        <taxon>Craniata</taxon>
        <taxon>Vertebrata</taxon>
        <taxon>Euteleostomi</taxon>
        <taxon>Mammalia</taxon>
        <taxon>Eutheria</taxon>
        <taxon>Euarchontoglires</taxon>
        <taxon>Glires</taxon>
        <taxon>Rodentia</taxon>
        <taxon>Hystricomorpha</taxon>
        <taxon>Bathyergidae</taxon>
        <taxon>Heterocephalus</taxon>
    </lineage>
</organism>
<evidence type="ECO:0000256" key="1">
    <source>
        <dbReference type="SAM" id="MobiDB-lite"/>
    </source>
</evidence>
<protein>
    <submittedName>
        <fullName evidence="2">Uncharacterized protein C17orf89</fullName>
    </submittedName>
</protein>
<accession>A0A0P6JG49</accession>
<proteinExistence type="predicted"/>
<feature type="region of interest" description="Disordered" evidence="1">
    <location>
        <begin position="1"/>
        <end position="58"/>
    </location>
</feature>
<sequence>MMGGSADWPSNERRKRGPLKWRPPRVPGGSSHVSERSGVAARAEPLPRFPGAPGGLRGRGWGVRQVRAGFHRPGRPPEQGPLCTGVRGPAELLRRCGQEEPEGRLLGRTLGSGPCIYHCRGHRPHMWMVPRTALRAEGSGSSQVLGVPVCFPRQAGPWARQEFVFSSACRRI</sequence>